<feature type="region of interest" description="Disordered" evidence="1">
    <location>
        <begin position="504"/>
        <end position="565"/>
    </location>
</feature>
<feature type="compositionally biased region" description="Basic and acidic residues" evidence="1">
    <location>
        <begin position="248"/>
        <end position="285"/>
    </location>
</feature>
<dbReference type="PANTHER" id="PTHR31928">
    <property type="entry name" value="EXPRESSED PROTEIN"/>
    <property type="match status" value="1"/>
</dbReference>
<dbReference type="AlphaFoldDB" id="A0A9W7XDG9"/>
<dbReference type="EMBL" id="MU629533">
    <property type="protein sequence ID" value="KAJ1256289.1"/>
    <property type="molecule type" value="Genomic_DNA"/>
</dbReference>
<gene>
    <name evidence="4" type="ORF">BS78_K056200</name>
</gene>
<feature type="compositionally biased region" description="Low complexity" evidence="1">
    <location>
        <begin position="366"/>
        <end position="380"/>
    </location>
</feature>
<feature type="compositionally biased region" description="Low complexity" evidence="1">
    <location>
        <begin position="216"/>
        <end position="228"/>
    </location>
</feature>
<feature type="region of interest" description="Disordered" evidence="1">
    <location>
        <begin position="211"/>
        <end position="285"/>
    </location>
</feature>
<dbReference type="OrthoDB" id="1602505at2759"/>
<protein>
    <submittedName>
        <fullName evidence="4">Uncharacterized protein</fullName>
    </submittedName>
</protein>
<feature type="compositionally biased region" description="Basic residues" evidence="1">
    <location>
        <begin position="656"/>
        <end position="665"/>
    </location>
</feature>
<evidence type="ECO:0000313" key="4">
    <source>
        <dbReference type="EMBL" id="KAJ1256289.1"/>
    </source>
</evidence>
<proteinExistence type="predicted"/>
<dbReference type="InterPro" id="IPR049172">
    <property type="entry name" value="DUF6857_pln"/>
</dbReference>
<comment type="caution">
    <text evidence="4">The sequence shown here is derived from an EMBL/GenBank/DDBJ whole genome shotgun (WGS) entry which is preliminary data.</text>
</comment>
<evidence type="ECO:0000256" key="1">
    <source>
        <dbReference type="SAM" id="MobiDB-lite"/>
    </source>
</evidence>
<keyword evidence="5" id="KW-1185">Reference proteome</keyword>
<feature type="compositionally biased region" description="Basic and acidic residues" evidence="1">
    <location>
        <begin position="540"/>
        <end position="555"/>
    </location>
</feature>
<accession>A0A9W7XDG9</accession>
<feature type="region of interest" description="Disordered" evidence="1">
    <location>
        <begin position="318"/>
        <end position="380"/>
    </location>
</feature>
<reference evidence="4 5" key="1">
    <citation type="submission" date="2022-10" db="EMBL/GenBank/DDBJ databases">
        <title>WGS assembly of Paspalum vaginatum 540-79.</title>
        <authorList>
            <person name="Sun G."/>
            <person name="Wase N."/>
            <person name="Shu S."/>
            <person name="Jenkins J."/>
            <person name="Zhou B."/>
            <person name="Torres-Rodriguez J."/>
            <person name="Chen C."/>
            <person name="Sandor L."/>
            <person name="Plott C."/>
            <person name="Yoshinga Y."/>
            <person name="Daum C."/>
            <person name="Qi P."/>
            <person name="Barry K."/>
            <person name="Lipzen A."/>
            <person name="Berry L."/>
            <person name="Pedersen C."/>
            <person name="Gottilla T."/>
            <person name="Foltz A."/>
            <person name="Yu H."/>
            <person name="O'Malley R."/>
            <person name="Zhang C."/>
            <person name="Devos K."/>
            <person name="Sigmon B."/>
            <person name="Yu B."/>
            <person name="Obata T."/>
            <person name="Schmutz J."/>
            <person name="Schnable J."/>
        </authorList>
    </citation>
    <scope>NUCLEOTIDE SEQUENCE [LARGE SCALE GENOMIC DNA]</scope>
    <source>
        <strain evidence="5">cv. 540-79</strain>
    </source>
</reference>
<dbReference type="Proteomes" id="UP001164776">
    <property type="component" value="Unassembled WGS sequence"/>
</dbReference>
<feature type="region of interest" description="Disordered" evidence="1">
    <location>
        <begin position="636"/>
        <end position="665"/>
    </location>
</feature>
<dbReference type="InterPro" id="IPR010341">
    <property type="entry name" value="DUF936_pln"/>
</dbReference>
<sequence length="665" mass="70826">MSRDLLSPPFPPPRVDYRWCECRVRRNPTPAAKPATNSSELPSLVQLNRTRLTTWVFLGDRSIAFRHRSYRESDRCLPCPRPQVGIAGCAHQSANMTTLSSGVLLKLLDGMKTGAAKPVGEHRTAVLQVTDIVPAELDEKDLFPKHGKFYVKVSDASHSIYATLPLAQADLVLSNKLHLGQFVQLDRLDPASPVPVIVGARPLPGRHPLVVGTPDPAAARAKPAAPRRGSWGPEQNAAGIKPTTLNFDAERTPVKERPALSTPAKDRAGAATPVRERGLAATPGRERCAAVSPALSSASVRKSSSVLPRLTRSKSFVAVRDQHPKIPKSPFPTEKSSVSCTASRAMRRVAKEEEPSSPPSDDDLGSSATSSKKRSATAARVPVPGKLSLLGKDAIEQREQAQKAALEALRNASATDNVVRIYKIFSELSKTARPDAPANCFDSFLSFHQEAVQAVTDIEAIQAATSMAAAVASDEHPEDAPPVLQEIAQNRAVVRRRGIGGGGGGVSKSVSFAPGTLDHKQDDGGGKTTNRSSSATRKCLAMDKIGEDGGDEKRASCSAPSSATSTAHSALGSSLKLAKQIQAEAGGWFMEFLEAALETGLKKSKVSATVDGRKQSSCCCPQSLMLRVINWVEMEQSGGDSSGRKPAHPRAAAVARKLRIKAKNP</sequence>
<evidence type="ECO:0000259" key="2">
    <source>
        <dbReference type="Pfam" id="PF06075"/>
    </source>
</evidence>
<feature type="domain" description="DUF936" evidence="2">
    <location>
        <begin position="99"/>
        <end position="216"/>
    </location>
</feature>
<evidence type="ECO:0000313" key="5">
    <source>
        <dbReference type="Proteomes" id="UP001164776"/>
    </source>
</evidence>
<dbReference type="Pfam" id="PF21647">
    <property type="entry name" value="DUF6857"/>
    <property type="match status" value="1"/>
</dbReference>
<dbReference type="InterPro" id="IPR048297">
    <property type="entry name" value="DUF936_dom_pln"/>
</dbReference>
<feature type="domain" description="DUF6857" evidence="3">
    <location>
        <begin position="383"/>
        <end position="470"/>
    </location>
</feature>
<evidence type="ECO:0000259" key="3">
    <source>
        <dbReference type="Pfam" id="PF21647"/>
    </source>
</evidence>
<name>A0A9W7XDG9_9POAL</name>
<organism evidence="4 5">
    <name type="scientific">Paspalum vaginatum</name>
    <name type="common">seashore paspalum</name>
    <dbReference type="NCBI Taxonomy" id="158149"/>
    <lineage>
        <taxon>Eukaryota</taxon>
        <taxon>Viridiplantae</taxon>
        <taxon>Streptophyta</taxon>
        <taxon>Embryophyta</taxon>
        <taxon>Tracheophyta</taxon>
        <taxon>Spermatophyta</taxon>
        <taxon>Magnoliopsida</taxon>
        <taxon>Liliopsida</taxon>
        <taxon>Poales</taxon>
        <taxon>Poaceae</taxon>
        <taxon>PACMAD clade</taxon>
        <taxon>Panicoideae</taxon>
        <taxon>Andropogonodae</taxon>
        <taxon>Paspaleae</taxon>
        <taxon>Paspalinae</taxon>
        <taxon>Paspalum</taxon>
    </lineage>
</organism>
<dbReference type="Pfam" id="PF06075">
    <property type="entry name" value="DUF936"/>
    <property type="match status" value="1"/>
</dbReference>
<feature type="compositionally biased region" description="Low complexity" evidence="1">
    <location>
        <begin position="556"/>
        <end position="565"/>
    </location>
</feature>
<dbReference type="PANTHER" id="PTHR31928:SF6">
    <property type="entry name" value="DUF936 DOMAIN-CONTAINING PROTEIN"/>
    <property type="match status" value="1"/>
</dbReference>